<dbReference type="PANTHER" id="PTHR46434">
    <property type="entry name" value="GENETIC INTERACTOR OF PROHIBITINS 3, MITOCHONDRIAL"/>
    <property type="match status" value="1"/>
</dbReference>
<feature type="compositionally biased region" description="Basic and acidic residues" evidence="1">
    <location>
        <begin position="172"/>
        <end position="183"/>
    </location>
</feature>
<reference evidence="3" key="1">
    <citation type="submission" date="2017-01" db="EMBL/GenBank/DDBJ databases">
        <authorList>
            <person name="Wang Y."/>
            <person name="White M."/>
            <person name="Kvist S."/>
            <person name="Moncalvo J.-M."/>
        </authorList>
    </citation>
    <scope>NUCLEOTIDE SEQUENCE [LARGE SCALE GENOMIC DNA]</scope>
    <source>
        <strain evidence="3">COL-18-3</strain>
    </source>
</reference>
<dbReference type="AlphaFoldDB" id="A0A1R1PMJ3"/>
<feature type="compositionally biased region" description="Basic and acidic residues" evidence="1">
    <location>
        <begin position="153"/>
        <end position="163"/>
    </location>
</feature>
<accession>A0A1R1PMJ3</accession>
<dbReference type="InterPro" id="IPR050896">
    <property type="entry name" value="Mito_lipid_metab_GTPase"/>
</dbReference>
<dbReference type="EMBL" id="LSSK01000724">
    <property type="protein sequence ID" value="OMH82184.1"/>
    <property type="molecule type" value="Genomic_DNA"/>
</dbReference>
<keyword evidence="3" id="KW-1185">Reference proteome</keyword>
<feature type="region of interest" description="Disordered" evidence="1">
    <location>
        <begin position="153"/>
        <end position="192"/>
    </location>
</feature>
<organism evidence="2 3">
    <name type="scientific">Zancudomyces culisetae</name>
    <name type="common">Gut fungus</name>
    <name type="synonym">Smittium culisetae</name>
    <dbReference type="NCBI Taxonomy" id="1213189"/>
    <lineage>
        <taxon>Eukaryota</taxon>
        <taxon>Fungi</taxon>
        <taxon>Fungi incertae sedis</taxon>
        <taxon>Zoopagomycota</taxon>
        <taxon>Kickxellomycotina</taxon>
        <taxon>Harpellomycetes</taxon>
        <taxon>Harpellales</taxon>
        <taxon>Legeriomycetaceae</taxon>
        <taxon>Zancudomyces</taxon>
    </lineage>
</organism>
<protein>
    <submittedName>
        <fullName evidence="2">Nitric oxide-associated protein 1</fullName>
    </submittedName>
</protein>
<evidence type="ECO:0000313" key="2">
    <source>
        <dbReference type="EMBL" id="OMH82184.1"/>
    </source>
</evidence>
<sequence>MITGNFTINGMRTSKYAVRNNFLAVLRHPSRKHSFLVTKGQPDQSQRFKKLHDLTNHQEQGKICIFTKNTNARISGGVRYASSIPKETIKARFDKGKCCPGCGAVFQTKIVDEPGYLPADIMKELREKEREKVMKAHEKELSMFYTEKPIEKEETHEVEKQEVDAEVNQQQQEREKKPEKSMETGEGGDIVVSGDINKSIINDGKREQENIKTELHEQEEDRKILCYRCHGYKTYYENKVMTSKIPGTTIGVYGLPLTAFRKALIPFTPGQTQKQQQDDDRRFYNQYVYDTPGVFSKKGNITSHLTPKELKMVVPTKQLLPFTYKLDPGQSIALGGCGRLDLPKDSNTDSLFVTVFSAIKIHKTSIKKAKEQFEALHAGKKTILVPPLQPDRRLSSPVLSPSSSPVPAMLPREGSLEQENSHEKDQEQNEQREQEGEQENVHKKTKPHNLVFPEAKLALDLHDVPGTHKAVAWLDVVFSGVGWFALTGHSKKFHIQVYSPNGTGVHTRPPLQPFEYNNVITKYTSNMRKTPY</sequence>
<dbReference type="Proteomes" id="UP000188320">
    <property type="component" value="Unassembled WGS sequence"/>
</dbReference>
<feature type="region of interest" description="Disordered" evidence="1">
    <location>
        <begin position="387"/>
        <end position="447"/>
    </location>
</feature>
<dbReference type="OrthoDB" id="1696305at2759"/>
<comment type="caution">
    <text evidence="2">The sequence shown here is derived from an EMBL/GenBank/DDBJ whole genome shotgun (WGS) entry which is preliminary data.</text>
</comment>
<name>A0A1R1PMJ3_ZANCU</name>
<dbReference type="PANTHER" id="PTHR46434:SF1">
    <property type="entry name" value="GENETIC INTERACTOR OF PROHIBITINS 3, MITOCHONDRIAL"/>
    <property type="match status" value="1"/>
</dbReference>
<proteinExistence type="predicted"/>
<evidence type="ECO:0000313" key="3">
    <source>
        <dbReference type="Proteomes" id="UP000188320"/>
    </source>
</evidence>
<feature type="compositionally biased region" description="Basic and acidic residues" evidence="1">
    <location>
        <begin position="419"/>
        <end position="442"/>
    </location>
</feature>
<feature type="compositionally biased region" description="Low complexity" evidence="1">
    <location>
        <begin position="395"/>
        <end position="407"/>
    </location>
</feature>
<gene>
    <name evidence="2" type="ORF">AX774_g4343</name>
</gene>
<dbReference type="GO" id="GO:0005739">
    <property type="term" value="C:mitochondrion"/>
    <property type="evidence" value="ECO:0007669"/>
    <property type="project" value="TreeGrafter"/>
</dbReference>
<evidence type="ECO:0000256" key="1">
    <source>
        <dbReference type="SAM" id="MobiDB-lite"/>
    </source>
</evidence>